<evidence type="ECO:0000256" key="2">
    <source>
        <dbReference type="SAM" id="MobiDB-lite"/>
    </source>
</evidence>
<protein>
    <submittedName>
        <fullName evidence="5">Lytic murein transglycosylase B</fullName>
    </submittedName>
</protein>
<dbReference type="Gene3D" id="1.10.8.350">
    <property type="entry name" value="Bacterial muramidase"/>
    <property type="match status" value="1"/>
</dbReference>
<feature type="region of interest" description="Disordered" evidence="2">
    <location>
        <begin position="27"/>
        <end position="53"/>
    </location>
</feature>
<dbReference type="AlphaFoldDB" id="A0A7U7GAT0"/>
<dbReference type="PANTHER" id="PTHR30163:SF9">
    <property type="entry name" value="MEMBRANE-BOUND LYTIC MUREIN TRANSGLYCOSYLASE B"/>
    <property type="match status" value="1"/>
</dbReference>
<accession>A0A7U7GAT0</accession>
<name>A0A7U7GAT0_9GAMM</name>
<evidence type="ECO:0000313" key="5">
    <source>
        <dbReference type="EMBL" id="CDH45019.1"/>
    </source>
</evidence>
<dbReference type="InterPro" id="IPR011757">
    <property type="entry name" value="Lytic_transglycosylase_MltB"/>
</dbReference>
<dbReference type="InterPro" id="IPR031304">
    <property type="entry name" value="SLT_2"/>
</dbReference>
<gene>
    <name evidence="5" type="ORF">BN874_200089</name>
</gene>
<evidence type="ECO:0000256" key="3">
    <source>
        <dbReference type="SAM" id="SignalP"/>
    </source>
</evidence>
<dbReference type="InterPro" id="IPR023346">
    <property type="entry name" value="Lysozyme-like_dom_sf"/>
</dbReference>
<feature type="signal peptide" evidence="3">
    <location>
        <begin position="1"/>
        <end position="17"/>
    </location>
</feature>
<organism evidence="5 6">
    <name type="scientific">Candidatus Contendobacter odensis Run_B_J11</name>
    <dbReference type="NCBI Taxonomy" id="1400861"/>
    <lineage>
        <taxon>Bacteria</taxon>
        <taxon>Pseudomonadati</taxon>
        <taxon>Pseudomonadota</taxon>
        <taxon>Gammaproteobacteria</taxon>
        <taxon>Candidatus Competibacteraceae</taxon>
        <taxon>Candidatus Contendibacter</taxon>
    </lineage>
</organism>
<evidence type="ECO:0000259" key="4">
    <source>
        <dbReference type="Pfam" id="PF13406"/>
    </source>
</evidence>
<reference evidence="5 6" key="1">
    <citation type="journal article" date="2014" name="ISME J.">
        <title>Candidatus Competibacter-lineage genomes retrieved from metagenomes reveal functional metabolic diversity.</title>
        <authorList>
            <person name="McIlroy S.J."/>
            <person name="Albertsen M."/>
            <person name="Andresen E.K."/>
            <person name="Saunders A.M."/>
            <person name="Kristiansen R."/>
            <person name="Stokholm-Bjerregaard M."/>
            <person name="Nielsen K.L."/>
            <person name="Nielsen P.H."/>
        </authorList>
    </citation>
    <scope>NUCLEOTIDE SEQUENCE [LARGE SCALE GENOMIC DNA]</scope>
    <source>
        <strain evidence="5 6">Run_B_J11</strain>
    </source>
</reference>
<comment type="caution">
    <text evidence="5">The sequence shown here is derived from an EMBL/GenBank/DDBJ whole genome shotgun (WGS) entry which is preliminary data.</text>
</comment>
<dbReference type="PROSITE" id="PS51257">
    <property type="entry name" value="PROKAR_LIPOPROTEIN"/>
    <property type="match status" value="1"/>
</dbReference>
<dbReference type="CDD" id="cd13399">
    <property type="entry name" value="Slt35-like"/>
    <property type="match status" value="1"/>
</dbReference>
<dbReference type="OrthoDB" id="9772911at2"/>
<dbReference type="GO" id="GO:0008933">
    <property type="term" value="F:peptidoglycan lytic transglycosylase activity"/>
    <property type="evidence" value="ECO:0007669"/>
    <property type="project" value="TreeGrafter"/>
</dbReference>
<dbReference type="Pfam" id="PF13406">
    <property type="entry name" value="SLT_2"/>
    <property type="match status" value="1"/>
</dbReference>
<feature type="chain" id="PRO_5030628059" evidence="3">
    <location>
        <begin position="18"/>
        <end position="375"/>
    </location>
</feature>
<evidence type="ECO:0000256" key="1">
    <source>
        <dbReference type="PIRSR" id="PIRSR611757-1"/>
    </source>
</evidence>
<dbReference type="PANTHER" id="PTHR30163">
    <property type="entry name" value="MEMBRANE-BOUND LYTIC MUREIN TRANSGLYCOSYLASE B"/>
    <property type="match status" value="1"/>
</dbReference>
<dbReference type="NCBIfam" id="TIGR02282">
    <property type="entry name" value="MltB"/>
    <property type="match status" value="1"/>
</dbReference>
<proteinExistence type="predicted"/>
<dbReference type="InterPro" id="IPR043426">
    <property type="entry name" value="MltB-like"/>
</dbReference>
<keyword evidence="6" id="KW-1185">Reference proteome</keyword>
<dbReference type="FunFam" id="1.10.8.350:FF:000001">
    <property type="entry name" value="Lytic murein transglycosylase B"/>
    <property type="match status" value="1"/>
</dbReference>
<dbReference type="Gene3D" id="1.10.530.10">
    <property type="match status" value="1"/>
</dbReference>
<keyword evidence="3" id="KW-0732">Signal</keyword>
<dbReference type="Proteomes" id="UP000019184">
    <property type="component" value="Unassembled WGS sequence"/>
</dbReference>
<feature type="domain" description="Transglycosylase SLT" evidence="4">
    <location>
        <begin position="58"/>
        <end position="350"/>
    </location>
</feature>
<dbReference type="GO" id="GO:0009253">
    <property type="term" value="P:peptidoglycan catabolic process"/>
    <property type="evidence" value="ECO:0007669"/>
    <property type="project" value="TreeGrafter"/>
</dbReference>
<sequence length="375" mass="40997">MKSFNLFGIALLLSACAAPAPLRPSPDTLVASSPPAAADTTSVADPSPANAGKSLASRADVQAFIREMATQHRFNAAQLQAVFSRAYAKPDIITAMSRPAEAKPWYDYRTIFVNPKRIQGGVEFWRANAAALAQAEQVYGVPPEIVVAIIGVETQYGGNMGKYRVLEALSTLAFAYPRRAAYFRKELENYLLLTRAEGIDPLAPRGSYAGAMGLGQFMPSSFQSFAVDFDDDGHRDLWRNPGDAIGSVANYFKKNGWRSGQPVAVPASVSGTAYPALVSRQVNPPQSSVARLRAQGVIPEAPVSDAQPAMLLELQGRDRSEYWLGFDNFYVITRYNRSLLYAMAVYQLSQEIRERYARSSAGAMPEHSTRIARIE</sequence>
<dbReference type="SUPFAM" id="SSF53955">
    <property type="entry name" value="Lysozyme-like"/>
    <property type="match status" value="1"/>
</dbReference>
<evidence type="ECO:0000313" key="6">
    <source>
        <dbReference type="Proteomes" id="UP000019184"/>
    </source>
</evidence>
<feature type="active site" evidence="1">
    <location>
        <position position="153"/>
    </location>
</feature>
<dbReference type="EMBL" id="CBTK010000113">
    <property type="protein sequence ID" value="CDH45019.1"/>
    <property type="molecule type" value="Genomic_DNA"/>
</dbReference>
<feature type="compositionally biased region" description="Low complexity" evidence="2">
    <location>
        <begin position="30"/>
        <end position="47"/>
    </location>
</feature>
<dbReference type="RefSeq" id="WP_051497632.1">
    <property type="nucleotide sequence ID" value="NZ_CBTK010000113.1"/>
</dbReference>